<evidence type="ECO:0000313" key="16">
    <source>
        <dbReference type="EnsemblMetazoa" id="AMAM010259-PA"/>
    </source>
</evidence>
<dbReference type="Pfam" id="PF00137">
    <property type="entry name" value="ATP-synt_C"/>
    <property type="match status" value="1"/>
</dbReference>
<protein>
    <recommendedName>
        <fullName evidence="13">ATPase protein 9</fullName>
    </recommendedName>
    <alternativeName>
        <fullName evidence="12">ATPase subunit c</fullName>
    </alternativeName>
</protein>
<dbReference type="GO" id="GO:0015078">
    <property type="term" value="F:proton transmembrane transporter activity"/>
    <property type="evidence" value="ECO:0007669"/>
    <property type="project" value="InterPro"/>
</dbReference>
<dbReference type="GO" id="GO:0045259">
    <property type="term" value="C:proton-transporting ATP synthase complex"/>
    <property type="evidence" value="ECO:0007669"/>
    <property type="project" value="UniProtKB-KW"/>
</dbReference>
<name>A0A182SNH1_9DIPT</name>
<dbReference type="InterPro" id="IPR000454">
    <property type="entry name" value="ATP_synth_F0_csu"/>
</dbReference>
<dbReference type="InterPro" id="IPR020537">
    <property type="entry name" value="ATP_synth_F0_csu_DDCD_BS"/>
</dbReference>
<comment type="similarity">
    <text evidence="2">Belongs to the ATPase C chain family.</text>
</comment>
<keyword evidence="7 14" id="KW-1133">Transmembrane helix</keyword>
<dbReference type="HAMAP" id="MF_01396">
    <property type="entry name" value="ATP_synth_c_bact"/>
    <property type="match status" value="1"/>
</dbReference>
<keyword evidence="10" id="KW-0496">Mitochondrion</keyword>
<keyword evidence="3" id="KW-0813">Transport</keyword>
<sequence>MVGYDLPIGGRLCLSLPFLGSLAKELNVHATPVEKSAQQQQCLKEQERSALLRRMAKYHIKELTQDSLDPKATNRKRLSLQHQPFTQKHPNNGMTIHNKRNAFPWSRSLVMMNSFGLAEVPSITFKRHLLTSCPRRDVDTAGKFVGASLATIGVGGSGLGIGTVFGALILGYARNPTLKQQIFSYAILGFALSEAMGLFSLMMAFLMLFAF</sequence>
<evidence type="ECO:0000256" key="5">
    <source>
        <dbReference type="ARBA" id="ARBA00022692"/>
    </source>
</evidence>
<evidence type="ECO:0000256" key="11">
    <source>
        <dbReference type="ARBA" id="ARBA00023136"/>
    </source>
</evidence>
<evidence type="ECO:0000256" key="8">
    <source>
        <dbReference type="ARBA" id="ARBA00023065"/>
    </source>
</evidence>
<keyword evidence="11 14" id="KW-0472">Membrane</keyword>
<dbReference type="Gene3D" id="1.20.20.10">
    <property type="entry name" value="F1F0 ATP synthase subunit C"/>
    <property type="match status" value="1"/>
</dbReference>
<keyword evidence="6" id="KW-0375">Hydrogen ion transport</keyword>
<accession>A0A182SNH1</accession>
<dbReference type="GO" id="GO:0015986">
    <property type="term" value="P:proton motive force-driven ATP synthesis"/>
    <property type="evidence" value="ECO:0007669"/>
    <property type="project" value="InterPro"/>
</dbReference>
<evidence type="ECO:0000256" key="13">
    <source>
        <dbReference type="ARBA" id="ARBA00033111"/>
    </source>
</evidence>
<feature type="transmembrane region" description="Helical" evidence="14">
    <location>
        <begin position="182"/>
        <end position="209"/>
    </location>
</feature>
<evidence type="ECO:0000256" key="1">
    <source>
        <dbReference type="ARBA" id="ARBA00004225"/>
    </source>
</evidence>
<proteinExistence type="inferred from homology"/>
<keyword evidence="4" id="KW-0138">CF(0)</keyword>
<dbReference type="GO" id="GO:0033177">
    <property type="term" value="C:proton-transporting two-sector ATPase complex, proton-transporting domain"/>
    <property type="evidence" value="ECO:0007669"/>
    <property type="project" value="InterPro"/>
</dbReference>
<keyword evidence="8" id="KW-0406">Ion transport</keyword>
<dbReference type="InterPro" id="IPR035921">
    <property type="entry name" value="F/V-ATP_Csub_sf"/>
</dbReference>
<dbReference type="SUPFAM" id="SSF81333">
    <property type="entry name" value="F1F0 ATP synthase subunit C"/>
    <property type="match status" value="1"/>
</dbReference>
<dbReference type="GO" id="GO:0031966">
    <property type="term" value="C:mitochondrial membrane"/>
    <property type="evidence" value="ECO:0007669"/>
    <property type="project" value="UniProtKB-SubCell"/>
</dbReference>
<comment type="subcellular location">
    <subcellularLocation>
        <location evidence="1">Mitochondrion membrane</location>
        <topology evidence="1">Multi-pass membrane protein</topology>
    </subcellularLocation>
</comment>
<evidence type="ECO:0000259" key="15">
    <source>
        <dbReference type="Pfam" id="PF00137"/>
    </source>
</evidence>
<keyword evidence="9" id="KW-0446">Lipid-binding</keyword>
<dbReference type="VEuPathDB" id="VectorBase:AMAM010259"/>
<evidence type="ECO:0000256" key="4">
    <source>
        <dbReference type="ARBA" id="ARBA00022547"/>
    </source>
</evidence>
<dbReference type="GO" id="GO:0008289">
    <property type="term" value="F:lipid binding"/>
    <property type="evidence" value="ECO:0007669"/>
    <property type="project" value="UniProtKB-KW"/>
</dbReference>
<organism evidence="16 17">
    <name type="scientific">Anopheles maculatus</name>
    <dbReference type="NCBI Taxonomy" id="74869"/>
    <lineage>
        <taxon>Eukaryota</taxon>
        <taxon>Metazoa</taxon>
        <taxon>Ecdysozoa</taxon>
        <taxon>Arthropoda</taxon>
        <taxon>Hexapoda</taxon>
        <taxon>Insecta</taxon>
        <taxon>Pterygota</taxon>
        <taxon>Neoptera</taxon>
        <taxon>Endopterygota</taxon>
        <taxon>Diptera</taxon>
        <taxon>Nematocera</taxon>
        <taxon>Culicoidea</taxon>
        <taxon>Culicidae</taxon>
        <taxon>Anophelinae</taxon>
        <taxon>Anopheles</taxon>
        <taxon>Anopheles maculatus group</taxon>
    </lineage>
</organism>
<evidence type="ECO:0000256" key="3">
    <source>
        <dbReference type="ARBA" id="ARBA00022448"/>
    </source>
</evidence>
<feature type="transmembrane region" description="Helical" evidence="14">
    <location>
        <begin position="144"/>
        <end position="170"/>
    </location>
</feature>
<dbReference type="InterPro" id="IPR002379">
    <property type="entry name" value="ATPase_proteolipid_c-like_dom"/>
</dbReference>
<dbReference type="AlphaFoldDB" id="A0A182SNH1"/>
<dbReference type="PROSITE" id="PS00605">
    <property type="entry name" value="ATPASE_C"/>
    <property type="match status" value="1"/>
</dbReference>
<keyword evidence="5 14" id="KW-0812">Transmembrane</keyword>
<dbReference type="EnsemblMetazoa" id="AMAM010259-RA">
    <property type="protein sequence ID" value="AMAM010259-PA"/>
    <property type="gene ID" value="AMAM010259"/>
</dbReference>
<reference evidence="17" key="1">
    <citation type="submission" date="2013-09" db="EMBL/GenBank/DDBJ databases">
        <title>The Genome Sequence of Anopheles maculatus species B.</title>
        <authorList>
            <consortium name="The Broad Institute Genomics Platform"/>
            <person name="Neafsey D.E."/>
            <person name="Besansky N."/>
            <person name="Howell P."/>
            <person name="Walton C."/>
            <person name="Young S.K."/>
            <person name="Zeng Q."/>
            <person name="Gargeya S."/>
            <person name="Fitzgerald M."/>
            <person name="Haas B."/>
            <person name="Abouelleil A."/>
            <person name="Allen A.W."/>
            <person name="Alvarado L."/>
            <person name="Arachchi H.M."/>
            <person name="Berlin A.M."/>
            <person name="Chapman S.B."/>
            <person name="Gainer-Dewar J."/>
            <person name="Goldberg J."/>
            <person name="Griggs A."/>
            <person name="Gujja S."/>
            <person name="Hansen M."/>
            <person name="Howarth C."/>
            <person name="Imamovic A."/>
            <person name="Ireland A."/>
            <person name="Larimer J."/>
            <person name="McCowan C."/>
            <person name="Murphy C."/>
            <person name="Pearson M."/>
            <person name="Poon T.W."/>
            <person name="Priest M."/>
            <person name="Roberts A."/>
            <person name="Saif S."/>
            <person name="Shea T."/>
            <person name="Sisk P."/>
            <person name="Sykes S."/>
            <person name="Wortman J."/>
            <person name="Nusbaum C."/>
            <person name="Birren B."/>
        </authorList>
    </citation>
    <scope>NUCLEOTIDE SEQUENCE [LARGE SCALE GENOMIC DNA]</scope>
    <source>
        <strain evidence="17">maculatus3</strain>
    </source>
</reference>
<reference evidence="16" key="2">
    <citation type="submission" date="2020-05" db="UniProtKB">
        <authorList>
            <consortium name="EnsemblMetazoa"/>
        </authorList>
    </citation>
    <scope>IDENTIFICATION</scope>
    <source>
        <strain evidence="16">maculatus3</strain>
    </source>
</reference>
<dbReference type="FunFam" id="1.20.20.10:FF:000003">
    <property type="entry name" value="Atp synthase f complex subunit mitochondrial"/>
    <property type="match status" value="1"/>
</dbReference>
<dbReference type="CDD" id="cd18182">
    <property type="entry name" value="ATP-synt_Fo_c_ATP5G3"/>
    <property type="match status" value="1"/>
</dbReference>
<evidence type="ECO:0000256" key="6">
    <source>
        <dbReference type="ARBA" id="ARBA00022781"/>
    </source>
</evidence>
<keyword evidence="17" id="KW-1185">Reference proteome</keyword>
<feature type="domain" description="V-ATPase proteolipid subunit C-like" evidence="15">
    <location>
        <begin position="146"/>
        <end position="207"/>
    </location>
</feature>
<evidence type="ECO:0000256" key="14">
    <source>
        <dbReference type="SAM" id="Phobius"/>
    </source>
</evidence>
<evidence type="ECO:0000256" key="2">
    <source>
        <dbReference type="ARBA" id="ARBA00006704"/>
    </source>
</evidence>
<evidence type="ECO:0000313" key="17">
    <source>
        <dbReference type="Proteomes" id="UP000075901"/>
    </source>
</evidence>
<evidence type="ECO:0000256" key="9">
    <source>
        <dbReference type="ARBA" id="ARBA00023121"/>
    </source>
</evidence>
<dbReference type="PANTHER" id="PTHR10031:SF0">
    <property type="entry name" value="ATPASE PROTEIN 9"/>
    <property type="match status" value="1"/>
</dbReference>
<evidence type="ECO:0000256" key="7">
    <source>
        <dbReference type="ARBA" id="ARBA00022989"/>
    </source>
</evidence>
<dbReference type="Proteomes" id="UP000075901">
    <property type="component" value="Unassembled WGS sequence"/>
</dbReference>
<evidence type="ECO:0000256" key="10">
    <source>
        <dbReference type="ARBA" id="ARBA00023128"/>
    </source>
</evidence>
<dbReference type="InterPro" id="IPR038662">
    <property type="entry name" value="ATP_synth_F0_csu_sf"/>
</dbReference>
<evidence type="ECO:0000256" key="12">
    <source>
        <dbReference type="ARBA" id="ARBA00029852"/>
    </source>
</evidence>
<dbReference type="PRINTS" id="PR00124">
    <property type="entry name" value="ATPASEC"/>
</dbReference>
<dbReference type="PANTHER" id="PTHR10031">
    <property type="entry name" value="ATP SYNTHASE LIPID-BINDING PROTEIN, MITOCHONDRIAL"/>
    <property type="match status" value="1"/>
</dbReference>